<reference evidence="1" key="1">
    <citation type="submission" date="2023-07" db="EMBL/GenBank/DDBJ databases">
        <title>Sorghum-associated microbial communities from plants grown in Nebraska, USA.</title>
        <authorList>
            <person name="Schachtman D."/>
        </authorList>
    </citation>
    <scope>NUCLEOTIDE SEQUENCE</scope>
    <source>
        <strain evidence="1">DS2329</strain>
    </source>
</reference>
<accession>A0ACC6J6R1</accession>
<evidence type="ECO:0000313" key="2">
    <source>
        <dbReference type="Proteomes" id="UP001184833"/>
    </source>
</evidence>
<dbReference type="EMBL" id="JAVDQX010000001">
    <property type="protein sequence ID" value="MDR6458563.1"/>
    <property type="molecule type" value="Genomic_DNA"/>
</dbReference>
<comment type="caution">
    <text evidence="1">The sequence shown here is derived from an EMBL/GenBank/DDBJ whole genome shotgun (WGS) entry which is preliminary data.</text>
</comment>
<keyword evidence="2" id="KW-1185">Reference proteome</keyword>
<organism evidence="1 2">
    <name type="scientific">Chryseobacterium vietnamense</name>
    <dbReference type="NCBI Taxonomy" id="866785"/>
    <lineage>
        <taxon>Bacteria</taxon>
        <taxon>Pseudomonadati</taxon>
        <taxon>Bacteroidota</taxon>
        <taxon>Flavobacteriia</taxon>
        <taxon>Flavobacteriales</taxon>
        <taxon>Weeksellaceae</taxon>
        <taxon>Chryseobacterium group</taxon>
        <taxon>Chryseobacterium</taxon>
    </lineage>
</organism>
<protein>
    <submittedName>
        <fullName evidence="1">Uncharacterized protein</fullName>
    </submittedName>
</protein>
<dbReference type="Proteomes" id="UP001184833">
    <property type="component" value="Unassembled WGS sequence"/>
</dbReference>
<proteinExistence type="predicted"/>
<evidence type="ECO:0000313" key="1">
    <source>
        <dbReference type="EMBL" id="MDR6458563.1"/>
    </source>
</evidence>
<sequence>MKNLFLFCMILIFGFYKSQIGINTPIPKATLDVEGQATSPTTIDGFIPPRLTGDQLKAKDNVYSSNETGSIVYVTAATNSPSAKTINVTAAGYYSFDGSVWKPLANPASGGTVLGYSALVYGNSVPWTVDNVITTFDISQGSGNLASWRTDNTTLTVPANQGGTYIISYTAGLLINGNVPTTYSFMAFATQNGNQIGNRSTTAVPGGASTNYLNETVAITWSVVVNLVAGDQIQMKGFTYNASGSPTSFRVVRLSLEKVN</sequence>
<name>A0ACC6J6R1_9FLAO</name>
<gene>
    <name evidence="1" type="ORF">J2786_001656</name>
</gene>